<dbReference type="EMBL" id="JARIHO010000021">
    <property type="protein sequence ID" value="KAJ7346103.1"/>
    <property type="molecule type" value="Genomic_DNA"/>
</dbReference>
<sequence length="131" mass="13470">MRSQDSRGLMFSAKVVNTVPTIISEAGVEEPRVPLTPECETGLAALNAADSDHTGKVGSVSVAAETIATSRDSVDIKAPFFRDLLADSPVQGADAIRSLADWSGGSVGSGGSAKTAAGSTSWDGEAEKWLF</sequence>
<dbReference type="AlphaFoldDB" id="A0AAD6ZYL1"/>
<feature type="compositionally biased region" description="Low complexity" evidence="1">
    <location>
        <begin position="112"/>
        <end position="121"/>
    </location>
</feature>
<comment type="caution">
    <text evidence="2">The sequence shown here is derived from an EMBL/GenBank/DDBJ whole genome shotgun (WGS) entry which is preliminary data.</text>
</comment>
<evidence type="ECO:0000313" key="3">
    <source>
        <dbReference type="Proteomes" id="UP001218218"/>
    </source>
</evidence>
<feature type="region of interest" description="Disordered" evidence="1">
    <location>
        <begin position="102"/>
        <end position="131"/>
    </location>
</feature>
<gene>
    <name evidence="2" type="ORF">DFH08DRAFT_809943</name>
</gene>
<proteinExistence type="predicted"/>
<evidence type="ECO:0000313" key="2">
    <source>
        <dbReference type="EMBL" id="KAJ7346103.1"/>
    </source>
</evidence>
<name>A0AAD6ZYL1_9AGAR</name>
<organism evidence="2 3">
    <name type="scientific">Mycena albidolilacea</name>
    <dbReference type="NCBI Taxonomy" id="1033008"/>
    <lineage>
        <taxon>Eukaryota</taxon>
        <taxon>Fungi</taxon>
        <taxon>Dikarya</taxon>
        <taxon>Basidiomycota</taxon>
        <taxon>Agaricomycotina</taxon>
        <taxon>Agaricomycetes</taxon>
        <taxon>Agaricomycetidae</taxon>
        <taxon>Agaricales</taxon>
        <taxon>Marasmiineae</taxon>
        <taxon>Mycenaceae</taxon>
        <taxon>Mycena</taxon>
    </lineage>
</organism>
<protein>
    <submittedName>
        <fullName evidence="2">Uncharacterized protein</fullName>
    </submittedName>
</protein>
<keyword evidence="3" id="KW-1185">Reference proteome</keyword>
<evidence type="ECO:0000256" key="1">
    <source>
        <dbReference type="SAM" id="MobiDB-lite"/>
    </source>
</evidence>
<dbReference type="Proteomes" id="UP001218218">
    <property type="component" value="Unassembled WGS sequence"/>
</dbReference>
<accession>A0AAD6ZYL1</accession>
<reference evidence="2" key="1">
    <citation type="submission" date="2023-03" db="EMBL/GenBank/DDBJ databases">
        <title>Massive genome expansion in bonnet fungi (Mycena s.s.) driven by repeated elements and novel gene families across ecological guilds.</title>
        <authorList>
            <consortium name="Lawrence Berkeley National Laboratory"/>
            <person name="Harder C.B."/>
            <person name="Miyauchi S."/>
            <person name="Viragh M."/>
            <person name="Kuo A."/>
            <person name="Thoen E."/>
            <person name="Andreopoulos B."/>
            <person name="Lu D."/>
            <person name="Skrede I."/>
            <person name="Drula E."/>
            <person name="Henrissat B."/>
            <person name="Morin E."/>
            <person name="Kohler A."/>
            <person name="Barry K."/>
            <person name="LaButti K."/>
            <person name="Morin E."/>
            <person name="Salamov A."/>
            <person name="Lipzen A."/>
            <person name="Mereny Z."/>
            <person name="Hegedus B."/>
            <person name="Baldrian P."/>
            <person name="Stursova M."/>
            <person name="Weitz H."/>
            <person name="Taylor A."/>
            <person name="Grigoriev I.V."/>
            <person name="Nagy L.G."/>
            <person name="Martin F."/>
            <person name="Kauserud H."/>
        </authorList>
    </citation>
    <scope>NUCLEOTIDE SEQUENCE</scope>
    <source>
        <strain evidence="2">CBHHK002</strain>
    </source>
</reference>